<dbReference type="GO" id="GO:0004222">
    <property type="term" value="F:metalloendopeptidase activity"/>
    <property type="evidence" value="ECO:0007669"/>
    <property type="project" value="TreeGrafter"/>
</dbReference>
<proteinExistence type="predicted"/>
<accession>A0A9D9DUY1</accession>
<protein>
    <submittedName>
        <fullName evidence="7">Peptidoglycan DD-metalloendopeptidase family protein</fullName>
    </submittedName>
</protein>
<dbReference type="EMBL" id="JADIMX010000087">
    <property type="protein sequence ID" value="MBO8434597.1"/>
    <property type="molecule type" value="Genomic_DNA"/>
</dbReference>
<keyword evidence="1 4" id="KW-0732">Signal</keyword>
<feature type="domain" description="Peptidoglycan hydrolase PcsB coiled-coil" evidence="6">
    <location>
        <begin position="96"/>
        <end position="171"/>
    </location>
</feature>
<dbReference type="InterPro" id="IPR016047">
    <property type="entry name" value="M23ase_b-sheet_dom"/>
</dbReference>
<reference evidence="7" key="1">
    <citation type="submission" date="2020-10" db="EMBL/GenBank/DDBJ databases">
        <authorList>
            <person name="Gilroy R."/>
        </authorList>
    </citation>
    <scope>NUCLEOTIDE SEQUENCE</scope>
    <source>
        <strain evidence="7">F6-4510</strain>
    </source>
</reference>
<feature type="signal peptide" evidence="4">
    <location>
        <begin position="1"/>
        <end position="25"/>
    </location>
</feature>
<evidence type="ECO:0000256" key="4">
    <source>
        <dbReference type="SAM" id="SignalP"/>
    </source>
</evidence>
<gene>
    <name evidence="7" type="ORF">IAC55_04660</name>
</gene>
<dbReference type="PANTHER" id="PTHR21666">
    <property type="entry name" value="PEPTIDASE-RELATED"/>
    <property type="match status" value="1"/>
</dbReference>
<dbReference type="Proteomes" id="UP000823611">
    <property type="component" value="Unassembled WGS sequence"/>
</dbReference>
<evidence type="ECO:0000259" key="5">
    <source>
        <dbReference type="Pfam" id="PF01551"/>
    </source>
</evidence>
<evidence type="ECO:0000256" key="1">
    <source>
        <dbReference type="ARBA" id="ARBA00022729"/>
    </source>
</evidence>
<dbReference type="SUPFAM" id="SSF51261">
    <property type="entry name" value="Duplicated hybrid motif"/>
    <property type="match status" value="1"/>
</dbReference>
<feature type="coiled-coil region" evidence="2">
    <location>
        <begin position="28"/>
        <end position="111"/>
    </location>
</feature>
<dbReference type="Gene3D" id="2.70.70.10">
    <property type="entry name" value="Glucose Permease (Domain IIA)"/>
    <property type="match status" value="1"/>
</dbReference>
<organism evidence="7 8">
    <name type="scientific">Candidatus Fimicola merdigallinarum</name>
    <dbReference type="NCBI Taxonomy" id="2840819"/>
    <lineage>
        <taxon>Bacteria</taxon>
        <taxon>Bacillati</taxon>
        <taxon>Bacillota</taxon>
        <taxon>Clostridia</taxon>
        <taxon>Lachnospirales</taxon>
        <taxon>Lachnospiraceae</taxon>
        <taxon>Lachnospiraceae incertae sedis</taxon>
        <taxon>Candidatus Fimicola</taxon>
    </lineage>
</organism>
<feature type="chain" id="PRO_5039196088" evidence="4">
    <location>
        <begin position="26"/>
        <end position="388"/>
    </location>
</feature>
<name>A0A9D9DUY1_9FIRM</name>
<dbReference type="InterPro" id="IPR011055">
    <property type="entry name" value="Dup_hybrid_motif"/>
</dbReference>
<reference evidence="7" key="2">
    <citation type="journal article" date="2021" name="PeerJ">
        <title>Extensive microbial diversity within the chicken gut microbiome revealed by metagenomics and culture.</title>
        <authorList>
            <person name="Gilroy R."/>
            <person name="Ravi A."/>
            <person name="Getino M."/>
            <person name="Pursley I."/>
            <person name="Horton D.L."/>
            <person name="Alikhan N.F."/>
            <person name="Baker D."/>
            <person name="Gharbi K."/>
            <person name="Hall N."/>
            <person name="Watson M."/>
            <person name="Adriaenssens E.M."/>
            <person name="Foster-Nyarko E."/>
            <person name="Jarju S."/>
            <person name="Secka A."/>
            <person name="Antonio M."/>
            <person name="Oren A."/>
            <person name="Chaudhuri R.R."/>
            <person name="La Ragione R."/>
            <person name="Hildebrand F."/>
            <person name="Pallen M.J."/>
        </authorList>
    </citation>
    <scope>NUCLEOTIDE SEQUENCE</scope>
    <source>
        <strain evidence="7">F6-4510</strain>
    </source>
</reference>
<sequence>MKKYLKHFFAWTLAFSLIFVQVADAKTLNQLKKEQSELANKKQKTQKALEENKAKQKTISEEIESLDKTVAEAEARLNEIQSQLDEVNNRLVESEKQLKEATEKKEAQLDSFGNRIKFLHENGSVGYLQIVLGSDSFTDFLSRMQYVNDIMKYDNKLLGELKESEKLIEQKTNEIANDKAQVETLVAEQKEKTAEYNAKLAEKQNTYNQYKLDATKYEQELASWEKASEEVESLIAKASGGSSSSSSSSSSGNVTYTGGEFSWPVPGRSYISSGYGYRSRPIGSGREFHTGYDIPAPYGSNIVAAQSGKVIYASYMNGYGYTVMIDHGGGLVTLYGHNSSLVVSKGASVSKGQVIAKAGSTGNSTGNHCHFEVRKNGKHTSPKPYLGV</sequence>
<dbReference type="Pfam" id="PF01551">
    <property type="entry name" value="Peptidase_M23"/>
    <property type="match status" value="1"/>
</dbReference>
<evidence type="ECO:0000256" key="2">
    <source>
        <dbReference type="SAM" id="Coils"/>
    </source>
</evidence>
<feature type="region of interest" description="Disordered" evidence="3">
    <location>
        <begin position="366"/>
        <end position="388"/>
    </location>
</feature>
<dbReference type="InterPro" id="IPR057309">
    <property type="entry name" value="PcsB_CC"/>
</dbReference>
<keyword evidence="2" id="KW-0175">Coiled coil</keyword>
<evidence type="ECO:0000259" key="6">
    <source>
        <dbReference type="Pfam" id="PF24568"/>
    </source>
</evidence>
<dbReference type="InterPro" id="IPR050570">
    <property type="entry name" value="Cell_wall_metabolism_enzyme"/>
</dbReference>
<evidence type="ECO:0000256" key="3">
    <source>
        <dbReference type="SAM" id="MobiDB-lite"/>
    </source>
</evidence>
<dbReference type="PANTHER" id="PTHR21666:SF289">
    <property type="entry name" value="L-ALA--D-GLU ENDOPEPTIDASE"/>
    <property type="match status" value="1"/>
</dbReference>
<dbReference type="Gene3D" id="6.10.250.3150">
    <property type="match status" value="1"/>
</dbReference>
<comment type="caution">
    <text evidence="7">The sequence shown here is derived from an EMBL/GenBank/DDBJ whole genome shotgun (WGS) entry which is preliminary data.</text>
</comment>
<evidence type="ECO:0000313" key="8">
    <source>
        <dbReference type="Proteomes" id="UP000823611"/>
    </source>
</evidence>
<feature type="coiled-coil region" evidence="2">
    <location>
        <begin position="161"/>
        <end position="234"/>
    </location>
</feature>
<dbReference type="Pfam" id="PF24568">
    <property type="entry name" value="CC_PcsB"/>
    <property type="match status" value="1"/>
</dbReference>
<evidence type="ECO:0000313" key="7">
    <source>
        <dbReference type="EMBL" id="MBO8434597.1"/>
    </source>
</evidence>
<dbReference type="AlphaFoldDB" id="A0A9D9DUY1"/>
<feature type="domain" description="M23ase beta-sheet core" evidence="5">
    <location>
        <begin position="288"/>
        <end position="382"/>
    </location>
</feature>
<dbReference type="CDD" id="cd12797">
    <property type="entry name" value="M23_peptidase"/>
    <property type="match status" value="1"/>
</dbReference>